<evidence type="ECO:0000313" key="3">
    <source>
        <dbReference type="EMBL" id="KAG6528529.1"/>
    </source>
</evidence>
<dbReference type="InterPro" id="IPR014876">
    <property type="entry name" value="DEK_C"/>
</dbReference>
<dbReference type="Proteomes" id="UP000734854">
    <property type="component" value="Unassembled WGS sequence"/>
</dbReference>
<feature type="compositionally biased region" description="Acidic residues" evidence="1">
    <location>
        <begin position="85"/>
        <end position="102"/>
    </location>
</feature>
<dbReference type="PROSITE" id="PS51998">
    <property type="entry name" value="DEK_C"/>
    <property type="match status" value="1"/>
</dbReference>
<gene>
    <name evidence="3" type="ORF">ZIOFF_010704</name>
</gene>
<reference evidence="3 4" key="1">
    <citation type="submission" date="2020-08" db="EMBL/GenBank/DDBJ databases">
        <title>Plant Genome Project.</title>
        <authorList>
            <person name="Zhang R.-G."/>
        </authorList>
    </citation>
    <scope>NUCLEOTIDE SEQUENCE [LARGE SCALE GENOMIC DNA]</scope>
    <source>
        <tissue evidence="3">Rhizome</tissue>
    </source>
</reference>
<protein>
    <recommendedName>
        <fullName evidence="2">DEK-C domain-containing protein</fullName>
    </recommendedName>
</protein>
<evidence type="ECO:0000256" key="1">
    <source>
        <dbReference type="SAM" id="MobiDB-lite"/>
    </source>
</evidence>
<feature type="region of interest" description="Disordered" evidence="1">
    <location>
        <begin position="275"/>
        <end position="300"/>
    </location>
</feature>
<dbReference type="EMBL" id="JACMSC010000003">
    <property type="protein sequence ID" value="KAG6528529.1"/>
    <property type="molecule type" value="Genomic_DNA"/>
</dbReference>
<evidence type="ECO:0000313" key="4">
    <source>
        <dbReference type="Proteomes" id="UP000734854"/>
    </source>
</evidence>
<dbReference type="AlphaFoldDB" id="A0A8J5LZT1"/>
<name>A0A8J5LZT1_ZINOF</name>
<proteinExistence type="predicted"/>
<accession>A0A8J5LZT1</accession>
<organism evidence="3 4">
    <name type="scientific">Zingiber officinale</name>
    <name type="common">Ginger</name>
    <name type="synonym">Amomum zingiber</name>
    <dbReference type="NCBI Taxonomy" id="94328"/>
    <lineage>
        <taxon>Eukaryota</taxon>
        <taxon>Viridiplantae</taxon>
        <taxon>Streptophyta</taxon>
        <taxon>Embryophyta</taxon>
        <taxon>Tracheophyta</taxon>
        <taxon>Spermatophyta</taxon>
        <taxon>Magnoliopsida</taxon>
        <taxon>Liliopsida</taxon>
        <taxon>Zingiberales</taxon>
        <taxon>Zingiberaceae</taxon>
        <taxon>Zingiber</taxon>
    </lineage>
</organism>
<comment type="caution">
    <text evidence="3">The sequence shown here is derived from an EMBL/GenBank/DDBJ whole genome shotgun (WGS) entry which is preliminary data.</text>
</comment>
<keyword evidence="4" id="KW-1185">Reference proteome</keyword>
<sequence>MEEELNQKIEAAVVEILRESDMSTTSEAMVRSMASDRLGLDLSSRGRKLFVRGIVESFLASQQDEDEEAAAAADASGSGPKKEEESGEQAEADQEEEEEEDEAGRSIKRSRRPKEFDDEGDLILCRVSQLLLLMKGDASGFQRKDPGVHPRVLYQRRQRTAFLQRYAVLLSHSFVAIVVSLCWEKTKFSKPPKRPLATGFAVSVLFVPIKCPFQLETSLFGNLFWSEKNSSLCRVTCISALVLHVLKVRSDFEALLDMFHFSIIDDNIRREWRSGGGDDGEELNDRVTRAGGSHRGEQGGSHDILLRLLALK</sequence>
<evidence type="ECO:0000259" key="2">
    <source>
        <dbReference type="PROSITE" id="PS51998"/>
    </source>
</evidence>
<feature type="region of interest" description="Disordered" evidence="1">
    <location>
        <begin position="61"/>
        <end position="113"/>
    </location>
</feature>
<feature type="compositionally biased region" description="Low complexity" evidence="1">
    <location>
        <begin position="70"/>
        <end position="79"/>
    </location>
</feature>
<feature type="domain" description="DEK-C" evidence="2">
    <location>
        <begin position="3"/>
        <end position="60"/>
    </location>
</feature>
<dbReference type="Pfam" id="PF08766">
    <property type="entry name" value="DEK_C"/>
    <property type="match status" value="1"/>
</dbReference>